<keyword evidence="1" id="KW-0378">Hydrolase</keyword>
<evidence type="ECO:0000313" key="5">
    <source>
        <dbReference type="Proteomes" id="UP001595791"/>
    </source>
</evidence>
<dbReference type="RefSeq" id="WP_378164328.1">
    <property type="nucleotide sequence ID" value="NZ_JBHSBU010000001.1"/>
</dbReference>
<feature type="region of interest" description="Disordered" evidence="2">
    <location>
        <begin position="236"/>
        <end position="277"/>
    </location>
</feature>
<name>A0ABV8MRQ1_9NEIS</name>
<keyword evidence="5" id="KW-1185">Reference proteome</keyword>
<keyword evidence="3" id="KW-0732">Signal</keyword>
<protein>
    <submittedName>
        <fullName evidence="4">Acid phosphatase</fullName>
    </submittedName>
</protein>
<reference evidence="5" key="1">
    <citation type="journal article" date="2019" name="Int. J. Syst. Evol. Microbiol.">
        <title>The Global Catalogue of Microorganisms (GCM) 10K type strain sequencing project: providing services to taxonomists for standard genome sequencing and annotation.</title>
        <authorList>
            <consortium name="The Broad Institute Genomics Platform"/>
            <consortium name="The Broad Institute Genome Sequencing Center for Infectious Disease"/>
            <person name="Wu L."/>
            <person name="Ma J."/>
        </authorList>
    </citation>
    <scope>NUCLEOTIDE SEQUENCE [LARGE SCALE GENOMIC DNA]</scope>
    <source>
        <strain evidence="5">LMG 29894</strain>
    </source>
</reference>
<dbReference type="Gene3D" id="3.40.720.10">
    <property type="entry name" value="Alkaline Phosphatase, subunit A"/>
    <property type="match status" value="2"/>
</dbReference>
<dbReference type="Proteomes" id="UP001595791">
    <property type="component" value="Unassembled WGS sequence"/>
</dbReference>
<feature type="compositionally biased region" description="Basic residues" evidence="2">
    <location>
        <begin position="493"/>
        <end position="503"/>
    </location>
</feature>
<dbReference type="InterPro" id="IPR017768">
    <property type="entry name" value="AcpA"/>
</dbReference>
<dbReference type="PANTHER" id="PTHR31956">
    <property type="entry name" value="NON-SPECIFIC PHOSPHOLIPASE C4-RELATED"/>
    <property type="match status" value="1"/>
</dbReference>
<evidence type="ECO:0000256" key="1">
    <source>
        <dbReference type="ARBA" id="ARBA00022801"/>
    </source>
</evidence>
<feature type="signal peptide" evidence="3">
    <location>
        <begin position="1"/>
        <end position="18"/>
    </location>
</feature>
<dbReference type="SUPFAM" id="SSF53649">
    <property type="entry name" value="Alkaline phosphatase-like"/>
    <property type="match status" value="1"/>
</dbReference>
<evidence type="ECO:0000256" key="3">
    <source>
        <dbReference type="SAM" id="SignalP"/>
    </source>
</evidence>
<proteinExistence type="predicted"/>
<dbReference type="InterPro" id="IPR017850">
    <property type="entry name" value="Alkaline_phosphatase_core_sf"/>
</dbReference>
<sequence length="503" mass="55688">MSRLIPALLLGLAMPALAAPLDRIEHIVVIYGENRGFDHLYGLFPGADGVRGLKPRQYRQTDHDGSVFKLLPAIWQEDSKQPGQIDPAFAELPRPANRPFRLDAPPYRLGLDQVTRDLVHRFYQNQEQINGGRMDRFAAVSNAGAFAMGHYNGRSMALWKLARQYTLADRFFMAAFGGSFLNHMWLACACTPSFPEAPERMRAVLDEDGVRLKRHPDSPASAVDGPPRYVRDGSITPDGYAVNTIQPPYQPSNVPPAKEGDARLTDPARPTLPPQTQRTIGDALSEKGVSWAWYGAAWNAAVAEGMQPAEVPRKVIYGDGPDSPGFQAHHQPYNYFANYAPGTAARAAHLKDGEDFVQAIDSGTLPQVAFYKPHGMLNQHPGGDLAAGDRHIAELVEKIRRGPQWRKTLVIVTYDENGGFWDHVAPPKGDRWGPGPRVPTLLISPWVRRAYADHTPYDTTSILKLLTRKFGLTPLDGVRPGAGDLTAALTEHGRRRHVHQPRR</sequence>
<gene>
    <name evidence="4" type="primary">acpA</name>
    <name evidence="4" type="ORF">ACFOW7_11590</name>
</gene>
<feature type="region of interest" description="Disordered" evidence="2">
    <location>
        <begin position="210"/>
        <end position="229"/>
    </location>
</feature>
<comment type="caution">
    <text evidence="4">The sequence shown here is derived from an EMBL/GenBank/DDBJ whole genome shotgun (WGS) entry which is preliminary data.</text>
</comment>
<feature type="region of interest" description="Disordered" evidence="2">
    <location>
        <begin position="481"/>
        <end position="503"/>
    </location>
</feature>
<evidence type="ECO:0000313" key="4">
    <source>
        <dbReference type="EMBL" id="MFC4159989.1"/>
    </source>
</evidence>
<dbReference type="EMBL" id="JBHSBU010000001">
    <property type="protein sequence ID" value="MFC4159989.1"/>
    <property type="molecule type" value="Genomic_DNA"/>
</dbReference>
<dbReference type="InterPro" id="IPR007312">
    <property type="entry name" value="Phosphoesterase"/>
</dbReference>
<dbReference type="CDD" id="cd16013">
    <property type="entry name" value="AcpA"/>
    <property type="match status" value="1"/>
</dbReference>
<feature type="chain" id="PRO_5047264015" evidence="3">
    <location>
        <begin position="19"/>
        <end position="503"/>
    </location>
</feature>
<organism evidence="4 5">
    <name type="scientific">Chitinimonas lacunae</name>
    <dbReference type="NCBI Taxonomy" id="1963018"/>
    <lineage>
        <taxon>Bacteria</taxon>
        <taxon>Pseudomonadati</taxon>
        <taxon>Pseudomonadota</taxon>
        <taxon>Betaproteobacteria</taxon>
        <taxon>Neisseriales</taxon>
        <taxon>Chitinibacteraceae</taxon>
        <taxon>Chitinimonas</taxon>
    </lineage>
</organism>
<dbReference type="PANTHER" id="PTHR31956:SF1">
    <property type="entry name" value="NON-SPECIFIC PHOSPHOLIPASE C1"/>
    <property type="match status" value="1"/>
</dbReference>
<dbReference type="NCBIfam" id="TIGR03397">
    <property type="entry name" value="acid_phos_Burk"/>
    <property type="match status" value="1"/>
</dbReference>
<accession>A0ABV8MRQ1</accession>
<evidence type="ECO:0000256" key="2">
    <source>
        <dbReference type="SAM" id="MobiDB-lite"/>
    </source>
</evidence>
<dbReference type="Pfam" id="PF04185">
    <property type="entry name" value="Phosphoesterase"/>
    <property type="match status" value="1"/>
</dbReference>